<protein>
    <submittedName>
        <fullName evidence="1">Uncharacterized protein</fullName>
    </submittedName>
</protein>
<evidence type="ECO:0000313" key="1">
    <source>
        <dbReference type="EMBL" id="VDZ54210.1"/>
    </source>
</evidence>
<name>A0A447KNH1_SEROD</name>
<proteinExistence type="predicted"/>
<dbReference type="EMBL" id="LR134117">
    <property type="protein sequence ID" value="VDZ54210.1"/>
    <property type="molecule type" value="Genomic_DNA"/>
</dbReference>
<dbReference type="AlphaFoldDB" id="A0A447KNH1"/>
<dbReference type="Proteomes" id="UP000281391">
    <property type="component" value="Chromosome"/>
</dbReference>
<accession>A0A447KNH1</accession>
<dbReference type="KEGG" id="sof:NCTC11214_01333"/>
<sequence>MQLDIHWVSPRFSRAASLLFVHVNPGHVVRPSSPGFLCLPPRCNSKSIGYPPGFLELPRCWLRTRTLVTWYGQAPRASYACRLDATRHPLGIPPVFSSCLVVVCTREPWSRGTAKLPGLLMLAAWMQLDIHWVSPRFSRAASLLFVHANPGHVVRPSSPGFLCLPLRRPFNHQTAVNAPYWPPVRRSAAAARSWRWQSAGVSPVPASRCGDRHALRPR</sequence>
<reference evidence="1 2" key="1">
    <citation type="submission" date="2018-12" db="EMBL/GenBank/DDBJ databases">
        <authorList>
            <consortium name="Pathogen Informatics"/>
        </authorList>
    </citation>
    <scope>NUCLEOTIDE SEQUENCE [LARGE SCALE GENOMIC DNA]</scope>
    <source>
        <strain evidence="1 2">NCTC11214</strain>
    </source>
</reference>
<evidence type="ECO:0000313" key="2">
    <source>
        <dbReference type="Proteomes" id="UP000281391"/>
    </source>
</evidence>
<gene>
    <name evidence="1" type="ORF">NCTC11214_01333</name>
</gene>
<organism evidence="1 2">
    <name type="scientific">Serratia odorifera</name>
    <dbReference type="NCBI Taxonomy" id="618"/>
    <lineage>
        <taxon>Bacteria</taxon>
        <taxon>Pseudomonadati</taxon>
        <taxon>Pseudomonadota</taxon>
        <taxon>Gammaproteobacteria</taxon>
        <taxon>Enterobacterales</taxon>
        <taxon>Yersiniaceae</taxon>
        <taxon>Serratia</taxon>
    </lineage>
</organism>